<sequence length="546" mass="63611">MKNTLHIYTRVSTTSQEEEGTSLETQLEFGIKCAQKLGVDYKVWNEGARSSSKDDLSNRPVLSELLQQVDEGIVQHLYVWNTDRLSRNINTWGMIRFKLIENEVTLHTPTGKQILSDPQTNLMLGILSEISQYDNQLRMERFRLGKLKRIRQGNWMGGPPPYGYMIENHKLIPNEDERLWVKFIYENYRDGASIDEIRTKLLQNGVETRRGNAVWSHGSIDKLLTNTHYEGYYNYTDKKSGETIRVLCPSLLEAPLVKAVRELREKRSYGKLGNKRAKTSNQKYTYLLSGLLYCGHCGARYGGNYKTKQTSYYSCLQKTNKFKTKFTDRHVICGSNRNIRIDRTDEVVWETVVSVLSNSHQFKEDIKTQVLGQRSHKKSSLELKKIEVRKKKLQKELKDVVEAIVNFESLVLLGKRNKTETAGIIKRLEQHRLDLEAELKEIAQSSIEEQKQKQWADWVKEFAKQIDKFRDPNFSLEDRKKLLEGIVSKIVVTNNDLREHELLIEFRLPYVDDRFVYTDPMDKSKGYTIKKGRVTKRLRANLLKKS</sequence>
<dbReference type="EMBL" id="PIQG01000004">
    <property type="protein sequence ID" value="RUO76451.1"/>
    <property type="molecule type" value="Genomic_DNA"/>
</dbReference>
<dbReference type="GO" id="GO:0003677">
    <property type="term" value="F:DNA binding"/>
    <property type="evidence" value="ECO:0007669"/>
    <property type="project" value="InterPro"/>
</dbReference>
<comment type="caution">
    <text evidence="4">The sequence shown here is derived from an EMBL/GenBank/DDBJ whole genome shotgun (WGS) entry which is preliminary data.</text>
</comment>
<evidence type="ECO:0000259" key="3">
    <source>
        <dbReference type="PROSITE" id="PS51737"/>
    </source>
</evidence>
<protein>
    <recommendedName>
        <fullName evidence="6">Recombinase family protein</fullName>
    </recommendedName>
</protein>
<gene>
    <name evidence="4" type="ORF">CWI83_08810</name>
</gene>
<dbReference type="PROSITE" id="PS51737">
    <property type="entry name" value="RECOMBINASE_DNA_BIND"/>
    <property type="match status" value="1"/>
</dbReference>
<dbReference type="InterPro" id="IPR025827">
    <property type="entry name" value="Zn_ribbon_recom_dom"/>
</dbReference>
<keyword evidence="5" id="KW-1185">Reference proteome</keyword>
<dbReference type="OrthoDB" id="6388604at2"/>
<dbReference type="Pfam" id="PF07508">
    <property type="entry name" value="Recombinase"/>
    <property type="match status" value="1"/>
</dbReference>
<evidence type="ECO:0000259" key="2">
    <source>
        <dbReference type="PROSITE" id="PS51736"/>
    </source>
</evidence>
<dbReference type="Pfam" id="PF13408">
    <property type="entry name" value="Zn_ribbon_recom"/>
    <property type="match status" value="1"/>
</dbReference>
<dbReference type="AlphaFoldDB" id="A0A432ZEV2"/>
<dbReference type="InterPro" id="IPR006119">
    <property type="entry name" value="Resolv_N"/>
</dbReference>
<dbReference type="InterPro" id="IPR038109">
    <property type="entry name" value="DNA_bind_recomb_sf"/>
</dbReference>
<dbReference type="CDD" id="cd00338">
    <property type="entry name" value="Ser_Recombinase"/>
    <property type="match status" value="1"/>
</dbReference>
<dbReference type="SMART" id="SM00857">
    <property type="entry name" value="Resolvase"/>
    <property type="match status" value="1"/>
</dbReference>
<dbReference type="InterPro" id="IPR036162">
    <property type="entry name" value="Resolvase-like_N_sf"/>
</dbReference>
<accession>A0A432ZEV2</accession>
<organism evidence="4 5">
    <name type="scientific">Pseudidiomarina taiwanensis</name>
    <dbReference type="NCBI Taxonomy" id="337250"/>
    <lineage>
        <taxon>Bacteria</taxon>
        <taxon>Pseudomonadati</taxon>
        <taxon>Pseudomonadota</taxon>
        <taxon>Gammaproteobacteria</taxon>
        <taxon>Alteromonadales</taxon>
        <taxon>Idiomarinaceae</taxon>
        <taxon>Pseudidiomarina</taxon>
    </lineage>
</organism>
<dbReference type="PANTHER" id="PTHR30461">
    <property type="entry name" value="DNA-INVERTASE FROM LAMBDOID PROPHAGE"/>
    <property type="match status" value="1"/>
</dbReference>
<name>A0A432ZEV2_9GAMM</name>
<proteinExistence type="predicted"/>
<evidence type="ECO:0000313" key="4">
    <source>
        <dbReference type="EMBL" id="RUO76451.1"/>
    </source>
</evidence>
<evidence type="ECO:0000256" key="1">
    <source>
        <dbReference type="SAM" id="Coils"/>
    </source>
</evidence>
<dbReference type="SUPFAM" id="SSF53041">
    <property type="entry name" value="Resolvase-like"/>
    <property type="match status" value="1"/>
</dbReference>
<keyword evidence="1" id="KW-0175">Coiled coil</keyword>
<dbReference type="Pfam" id="PF00239">
    <property type="entry name" value="Resolvase"/>
    <property type="match status" value="1"/>
</dbReference>
<feature type="domain" description="Resolvase/invertase-type recombinase catalytic" evidence="2">
    <location>
        <begin position="4"/>
        <end position="153"/>
    </location>
</feature>
<dbReference type="PROSITE" id="PS51736">
    <property type="entry name" value="RECOMBINASES_3"/>
    <property type="match status" value="1"/>
</dbReference>
<evidence type="ECO:0008006" key="6">
    <source>
        <dbReference type="Google" id="ProtNLM"/>
    </source>
</evidence>
<dbReference type="Proteomes" id="UP000288279">
    <property type="component" value="Unassembled WGS sequence"/>
</dbReference>
<evidence type="ECO:0000313" key="5">
    <source>
        <dbReference type="Proteomes" id="UP000288279"/>
    </source>
</evidence>
<dbReference type="PANTHER" id="PTHR30461:SF23">
    <property type="entry name" value="DNA RECOMBINASE-RELATED"/>
    <property type="match status" value="1"/>
</dbReference>
<dbReference type="RefSeq" id="WP_126828189.1">
    <property type="nucleotide sequence ID" value="NZ_PIQG01000004.1"/>
</dbReference>
<reference evidence="4 5" key="1">
    <citation type="journal article" date="2011" name="Front. Microbiol.">
        <title>Genomic signatures of strain selection and enhancement in Bacillus atrophaeus var. globigii, a historical biowarfare simulant.</title>
        <authorList>
            <person name="Gibbons H.S."/>
            <person name="Broomall S.M."/>
            <person name="McNew L.A."/>
            <person name="Daligault H."/>
            <person name="Chapman C."/>
            <person name="Bruce D."/>
            <person name="Karavis M."/>
            <person name="Krepps M."/>
            <person name="McGregor P.A."/>
            <person name="Hong C."/>
            <person name="Park K.H."/>
            <person name="Akmal A."/>
            <person name="Feldman A."/>
            <person name="Lin J.S."/>
            <person name="Chang W.E."/>
            <person name="Higgs B.W."/>
            <person name="Demirev P."/>
            <person name="Lindquist J."/>
            <person name="Liem A."/>
            <person name="Fochler E."/>
            <person name="Read T.D."/>
            <person name="Tapia R."/>
            <person name="Johnson S."/>
            <person name="Bishop-Lilly K.A."/>
            <person name="Detter C."/>
            <person name="Han C."/>
            <person name="Sozhamannan S."/>
            <person name="Rosenzweig C.N."/>
            <person name="Skowronski E.W."/>
        </authorList>
    </citation>
    <scope>NUCLEOTIDE SEQUENCE [LARGE SCALE GENOMIC DNA]</scope>
    <source>
        <strain evidence="4 5">PIT1</strain>
    </source>
</reference>
<dbReference type="InterPro" id="IPR050639">
    <property type="entry name" value="SSR_resolvase"/>
</dbReference>
<dbReference type="GO" id="GO:0000150">
    <property type="term" value="F:DNA strand exchange activity"/>
    <property type="evidence" value="ECO:0007669"/>
    <property type="project" value="InterPro"/>
</dbReference>
<dbReference type="Gene3D" id="3.90.1750.20">
    <property type="entry name" value="Putative Large Serine Recombinase, Chain B, Domain 2"/>
    <property type="match status" value="1"/>
</dbReference>
<dbReference type="InterPro" id="IPR011109">
    <property type="entry name" value="DNA_bind_recombinase_dom"/>
</dbReference>
<feature type="domain" description="Recombinase" evidence="3">
    <location>
        <begin position="161"/>
        <end position="270"/>
    </location>
</feature>
<dbReference type="Gene3D" id="3.40.50.1390">
    <property type="entry name" value="Resolvase, N-terminal catalytic domain"/>
    <property type="match status" value="1"/>
</dbReference>
<feature type="coiled-coil region" evidence="1">
    <location>
        <begin position="376"/>
        <end position="445"/>
    </location>
</feature>